<evidence type="ECO:0000313" key="4">
    <source>
        <dbReference type="EMBL" id="TDQ82258.1"/>
    </source>
</evidence>
<dbReference type="InterPro" id="IPR049492">
    <property type="entry name" value="BD-FAE-like_dom"/>
</dbReference>
<dbReference type="PANTHER" id="PTHR48081:SF33">
    <property type="entry name" value="KYNURENINE FORMAMIDASE"/>
    <property type="match status" value="1"/>
</dbReference>
<proteinExistence type="predicted"/>
<dbReference type="PANTHER" id="PTHR48081">
    <property type="entry name" value="AB HYDROLASE SUPERFAMILY PROTEIN C4A8.06C"/>
    <property type="match status" value="1"/>
</dbReference>
<dbReference type="RefSeq" id="WP_133613550.1">
    <property type="nucleotide sequence ID" value="NZ_SNYW01000008.1"/>
</dbReference>
<dbReference type="InterPro" id="IPR050300">
    <property type="entry name" value="GDXG_lipolytic_enzyme"/>
</dbReference>
<gene>
    <name evidence="4" type="ORF">A8950_2080</name>
</gene>
<evidence type="ECO:0000256" key="2">
    <source>
        <dbReference type="SAM" id="SignalP"/>
    </source>
</evidence>
<keyword evidence="1" id="KW-0378">Hydrolase</keyword>
<evidence type="ECO:0000256" key="1">
    <source>
        <dbReference type="ARBA" id="ARBA00022801"/>
    </source>
</evidence>
<name>A0A4V3DEM1_9PROT</name>
<dbReference type="AlphaFoldDB" id="A0A4V3DEM1"/>
<feature type="signal peptide" evidence="2">
    <location>
        <begin position="1"/>
        <end position="22"/>
    </location>
</feature>
<dbReference type="EMBL" id="SNYW01000008">
    <property type="protein sequence ID" value="TDQ82258.1"/>
    <property type="molecule type" value="Genomic_DNA"/>
</dbReference>
<feature type="chain" id="PRO_5020396947" evidence="2">
    <location>
        <begin position="23"/>
        <end position="280"/>
    </location>
</feature>
<accession>A0A4V3DEM1</accession>
<comment type="caution">
    <text evidence="4">The sequence shown here is derived from an EMBL/GenBank/DDBJ whole genome shotgun (WGS) entry which is preliminary data.</text>
</comment>
<dbReference type="Pfam" id="PF20434">
    <property type="entry name" value="BD-FAE"/>
    <property type="match status" value="1"/>
</dbReference>
<dbReference type="Gene3D" id="3.40.50.1820">
    <property type="entry name" value="alpha/beta hydrolase"/>
    <property type="match status" value="1"/>
</dbReference>
<reference evidence="4 5" key="1">
    <citation type="submission" date="2019-03" db="EMBL/GenBank/DDBJ databases">
        <title>Genomic Encyclopedia of Type Strains, Phase III (KMG-III): the genomes of soil and plant-associated and newly described type strains.</title>
        <authorList>
            <person name="Whitman W."/>
        </authorList>
    </citation>
    <scope>NUCLEOTIDE SEQUENCE [LARGE SCALE GENOMIC DNA]</scope>
    <source>
        <strain evidence="4 5">CGMCC 1.7660</strain>
    </source>
</reference>
<keyword evidence="2" id="KW-0732">Signal</keyword>
<keyword evidence="5" id="KW-1185">Reference proteome</keyword>
<dbReference type="Proteomes" id="UP000295783">
    <property type="component" value="Unassembled WGS sequence"/>
</dbReference>
<evidence type="ECO:0000313" key="5">
    <source>
        <dbReference type="Proteomes" id="UP000295783"/>
    </source>
</evidence>
<sequence length="280" mass="30041">MTRLLQTLACLLFLAVPFTAAADSLPPGVTLKRNVAYGPDDDQRMDIYLPANAANAPILLMAHGGGWKRGDKAMDRVVDNKLARWAPKGIIFVSVNYRMQPEAPPLTQAEDVARALAALQKMAPEIGGDADNVVLMGHSAGAHLVMLLNSDPTLATAQGARLWKGTVSLDSGALNVPAIMEKRHFKLYDEAFGDDPAAWEAASPYHRLKGAVPPALIVCREGKSPCLEARAYNARAKGIGNSVEILPQAKTHGEINSELGLPGAYTEAVEAFLRRLGWTL</sequence>
<organism evidence="4 5">
    <name type="scientific">Dongia mobilis</name>
    <dbReference type="NCBI Taxonomy" id="578943"/>
    <lineage>
        <taxon>Bacteria</taxon>
        <taxon>Pseudomonadati</taxon>
        <taxon>Pseudomonadota</taxon>
        <taxon>Alphaproteobacteria</taxon>
        <taxon>Rhodospirillales</taxon>
        <taxon>Dongiaceae</taxon>
        <taxon>Dongia</taxon>
    </lineage>
</organism>
<feature type="domain" description="BD-FAE-like" evidence="3">
    <location>
        <begin position="45"/>
        <end position="148"/>
    </location>
</feature>
<evidence type="ECO:0000259" key="3">
    <source>
        <dbReference type="Pfam" id="PF20434"/>
    </source>
</evidence>
<protein>
    <submittedName>
        <fullName evidence="4">Acetyl esterase/lipase</fullName>
    </submittedName>
</protein>
<dbReference type="SUPFAM" id="SSF53474">
    <property type="entry name" value="alpha/beta-Hydrolases"/>
    <property type="match status" value="1"/>
</dbReference>
<dbReference type="InterPro" id="IPR029058">
    <property type="entry name" value="AB_hydrolase_fold"/>
</dbReference>
<dbReference type="OrthoDB" id="9771666at2"/>
<dbReference type="GO" id="GO:0016787">
    <property type="term" value="F:hydrolase activity"/>
    <property type="evidence" value="ECO:0007669"/>
    <property type="project" value="UniProtKB-KW"/>
</dbReference>